<name>A0A6L4X3J3_9BIFI</name>
<comment type="caution">
    <text evidence="1">The sequence shown here is derived from an EMBL/GenBank/DDBJ whole genome shotgun (WGS) entry which is preliminary data.</text>
</comment>
<protein>
    <submittedName>
        <fullName evidence="1">Bacterial Ig-like domain, group 2</fullName>
    </submittedName>
</protein>
<gene>
    <name evidence="1" type="ORF">DSM100688_0378</name>
    <name evidence="2" type="ORF">GFD24_01915</name>
</gene>
<dbReference type="EMBL" id="WBSM01000001">
    <property type="protein sequence ID" value="KAB8289298.1"/>
    <property type="molecule type" value="Genomic_DNA"/>
</dbReference>
<accession>A0A6L4X3J3</accession>
<dbReference type="Proteomes" id="UP000469943">
    <property type="component" value="Unassembled WGS sequence"/>
</dbReference>
<reference evidence="2 3" key="1">
    <citation type="submission" date="2019-10" db="EMBL/GenBank/DDBJ databases">
        <title>Bifidobacterium from non-human primates.</title>
        <authorList>
            <person name="Modesto M."/>
        </authorList>
    </citation>
    <scope>NUCLEOTIDE SEQUENCE [LARGE SCALE GENOMIC DNA]</scope>
    <source>
        <strain evidence="2 3">TREM</strain>
    </source>
</reference>
<reference evidence="1 4" key="2">
    <citation type="submission" date="2019-10" db="EMBL/GenBank/DDBJ databases">
        <title>Characterization of the phylogenetic diversity of two novel species belonging to the genus Bifidobacterium: Bifidobacterium cebidarum sp. nov. and Bifidobacterium leontopitheci sp. nov.</title>
        <authorList>
            <person name="Lugli G.A."/>
            <person name="Duranti S."/>
            <person name="Milani C."/>
            <person name="Turroni F."/>
            <person name="Ventura M."/>
        </authorList>
    </citation>
    <scope>NUCLEOTIDE SEQUENCE [LARGE SCALE GENOMIC DNA]</scope>
    <source>
        <strain evidence="1 4">DSM 100688</strain>
    </source>
</reference>
<evidence type="ECO:0000313" key="2">
    <source>
        <dbReference type="EMBL" id="NEG71003.1"/>
    </source>
</evidence>
<keyword evidence="4" id="KW-1185">Reference proteome</keyword>
<dbReference type="EMBL" id="WHZX01000001">
    <property type="protein sequence ID" value="NEG71003.1"/>
    <property type="molecule type" value="Genomic_DNA"/>
</dbReference>
<dbReference type="RefSeq" id="WP_152357466.1">
    <property type="nucleotide sequence ID" value="NZ_WBSM01000001.1"/>
</dbReference>
<dbReference type="Gene3D" id="2.60.40.1080">
    <property type="match status" value="2"/>
</dbReference>
<dbReference type="AlphaFoldDB" id="A0A6L4X3J3"/>
<dbReference type="InterPro" id="IPR008964">
    <property type="entry name" value="Invasin/intimin_cell_adhesion"/>
</dbReference>
<dbReference type="OrthoDB" id="3234040at2"/>
<evidence type="ECO:0000313" key="4">
    <source>
        <dbReference type="Proteomes" id="UP000482084"/>
    </source>
</evidence>
<organism evidence="1 4">
    <name type="scientific">Bifidobacterium ramosum</name>
    <dbReference type="NCBI Taxonomy" id="1798158"/>
    <lineage>
        <taxon>Bacteria</taxon>
        <taxon>Bacillati</taxon>
        <taxon>Actinomycetota</taxon>
        <taxon>Actinomycetes</taxon>
        <taxon>Bifidobacteriales</taxon>
        <taxon>Bifidobacteriaceae</taxon>
        <taxon>Bifidobacterium</taxon>
    </lineage>
</organism>
<proteinExistence type="predicted"/>
<sequence length="184" mass="18798">MPVMYNGQLVGKPMVGGHRYNAYAAGRLLWPLDRDTVTSIAILAENGGAPPKSLAINGTVKLAARATYADGHVGDLLTSKDVTFKSLDTSVATVSGNTVTWKHGGTALITATIGGFTSAALSITCAYAPESIKVTPTSIETRVGDDPVQISVQILPATASQEFTATIKDPAIATIQAVGGGGVG</sequence>
<evidence type="ECO:0000313" key="3">
    <source>
        <dbReference type="Proteomes" id="UP000469943"/>
    </source>
</evidence>
<dbReference type="Proteomes" id="UP000482084">
    <property type="component" value="Unassembled WGS sequence"/>
</dbReference>
<evidence type="ECO:0000313" key="1">
    <source>
        <dbReference type="EMBL" id="KAB8289298.1"/>
    </source>
</evidence>
<dbReference type="SUPFAM" id="SSF49373">
    <property type="entry name" value="Invasin/intimin cell-adhesion fragments"/>
    <property type="match status" value="1"/>
</dbReference>